<keyword evidence="2" id="KW-1185">Reference proteome</keyword>
<dbReference type="EMBL" id="CP149822">
    <property type="protein sequence ID" value="WZN42823.1"/>
    <property type="molecule type" value="Genomic_DNA"/>
</dbReference>
<organism evidence="1 2">
    <name type="scientific">Chitinophaga pollutisoli</name>
    <dbReference type="NCBI Taxonomy" id="3133966"/>
    <lineage>
        <taxon>Bacteria</taxon>
        <taxon>Pseudomonadati</taxon>
        <taxon>Bacteroidota</taxon>
        <taxon>Chitinophagia</taxon>
        <taxon>Chitinophagales</taxon>
        <taxon>Chitinophagaceae</taxon>
        <taxon>Chitinophaga</taxon>
    </lineage>
</organism>
<sequence>MNNCVKLLFLTAAVWTLGSCDKADIFNPPGKDPKPNTTTTTPVHGDLKTITVTGSGSKTDFNAGNYTFAGHRHMALRSTDFDSATTATPSSNTKAGWQAHLQGIYPILTSNDFNNQATASGATLELTGGPTHSGKWLKRQASQAIRTLFPSNWRLRNWNLLDNSGYKSYLYVSFYLQTFDDDETGKWYRMYWKRDLPSSDPKYSSSFWAAKMPNGGQFTWRVEWSGNGELGGYADQSHPTTGVWNRMELFFDFDNDAYQIHINGKPITDSSRNYFGTVSNQLGLNSQITYALLGNTLEPMAEDGHHVGWAMPYADYSSKRIELADNSNWALKTKSVVQPVKSWASGNVEFIINQGDFADLNNKHIFYLDGTTATYIGAL</sequence>
<name>A0ABZ2YSQ7_9BACT</name>
<evidence type="ECO:0000313" key="2">
    <source>
        <dbReference type="Proteomes" id="UP001485459"/>
    </source>
</evidence>
<evidence type="ECO:0008006" key="3">
    <source>
        <dbReference type="Google" id="ProtNLM"/>
    </source>
</evidence>
<dbReference type="RefSeq" id="WP_341837652.1">
    <property type="nucleotide sequence ID" value="NZ_CP149822.1"/>
</dbReference>
<gene>
    <name evidence="1" type="ORF">WJU16_07220</name>
</gene>
<reference evidence="2" key="1">
    <citation type="submission" date="2024-03" db="EMBL/GenBank/DDBJ databases">
        <title>Chitinophaga horti sp. nov., isolated from garden soil.</title>
        <authorList>
            <person name="Lee D.S."/>
            <person name="Han D.M."/>
            <person name="Baek J.H."/>
            <person name="Choi D.G."/>
            <person name="Jeon J.H."/>
            <person name="Jeon C.O."/>
        </authorList>
    </citation>
    <scope>NUCLEOTIDE SEQUENCE [LARGE SCALE GENOMIC DNA]</scope>
    <source>
        <strain evidence="2">GPA1</strain>
    </source>
</reference>
<dbReference type="Proteomes" id="UP001485459">
    <property type="component" value="Chromosome"/>
</dbReference>
<dbReference type="PROSITE" id="PS51257">
    <property type="entry name" value="PROKAR_LIPOPROTEIN"/>
    <property type="match status" value="1"/>
</dbReference>
<evidence type="ECO:0000313" key="1">
    <source>
        <dbReference type="EMBL" id="WZN42823.1"/>
    </source>
</evidence>
<accession>A0ABZ2YSQ7</accession>
<protein>
    <recommendedName>
        <fullName evidence="3">Polysaccharide lyase</fullName>
    </recommendedName>
</protein>
<proteinExistence type="predicted"/>